<dbReference type="Pfam" id="PF00356">
    <property type="entry name" value="LacI"/>
    <property type="match status" value="1"/>
</dbReference>
<keyword evidence="3" id="KW-0804">Transcription</keyword>
<dbReference type="Gene3D" id="3.40.50.2300">
    <property type="match status" value="2"/>
</dbReference>
<dbReference type="GO" id="GO:0000976">
    <property type="term" value="F:transcription cis-regulatory region binding"/>
    <property type="evidence" value="ECO:0007669"/>
    <property type="project" value="TreeGrafter"/>
</dbReference>
<proteinExistence type="predicted"/>
<dbReference type="InterPro" id="IPR028082">
    <property type="entry name" value="Peripla_BP_I"/>
</dbReference>
<name>A0A7Z0DSX3_9ACTN</name>
<keyword evidence="6" id="KW-1185">Reference proteome</keyword>
<dbReference type="SMART" id="SM00354">
    <property type="entry name" value="HTH_LACI"/>
    <property type="match status" value="1"/>
</dbReference>
<evidence type="ECO:0000256" key="3">
    <source>
        <dbReference type="ARBA" id="ARBA00023163"/>
    </source>
</evidence>
<feature type="domain" description="HTH lacI-type" evidence="4">
    <location>
        <begin position="8"/>
        <end position="62"/>
    </location>
</feature>
<dbReference type="CDD" id="cd01392">
    <property type="entry name" value="HTH_LacI"/>
    <property type="match status" value="1"/>
</dbReference>
<dbReference type="SUPFAM" id="SSF47413">
    <property type="entry name" value="lambda repressor-like DNA-binding domains"/>
    <property type="match status" value="1"/>
</dbReference>
<dbReference type="Proteomes" id="UP000564496">
    <property type="component" value="Unassembled WGS sequence"/>
</dbReference>
<evidence type="ECO:0000313" key="6">
    <source>
        <dbReference type="Proteomes" id="UP000564496"/>
    </source>
</evidence>
<dbReference type="CDD" id="cd06267">
    <property type="entry name" value="PBP1_LacI_sugar_binding-like"/>
    <property type="match status" value="1"/>
</dbReference>
<dbReference type="InterPro" id="IPR046335">
    <property type="entry name" value="LacI/GalR-like_sensor"/>
</dbReference>
<dbReference type="InterPro" id="IPR010982">
    <property type="entry name" value="Lambda_DNA-bd_dom_sf"/>
</dbReference>
<dbReference type="PROSITE" id="PS50932">
    <property type="entry name" value="HTH_LACI_2"/>
    <property type="match status" value="1"/>
</dbReference>
<reference evidence="5 6" key="1">
    <citation type="submission" date="2020-07" db="EMBL/GenBank/DDBJ databases">
        <title>Sequencing the genomes of 1000 actinobacteria strains.</title>
        <authorList>
            <person name="Klenk H.-P."/>
        </authorList>
    </citation>
    <scope>NUCLEOTIDE SEQUENCE [LARGE SCALE GENOMIC DNA]</scope>
    <source>
        <strain evidence="5 6">DSM 26487</strain>
    </source>
</reference>
<keyword evidence="1" id="KW-0805">Transcription regulation</keyword>
<organism evidence="5 6">
    <name type="scientific">Nocardioides panzhihuensis</name>
    <dbReference type="NCBI Taxonomy" id="860243"/>
    <lineage>
        <taxon>Bacteria</taxon>
        <taxon>Bacillati</taxon>
        <taxon>Actinomycetota</taxon>
        <taxon>Actinomycetes</taxon>
        <taxon>Propionibacteriales</taxon>
        <taxon>Nocardioidaceae</taxon>
        <taxon>Nocardioides</taxon>
    </lineage>
</organism>
<dbReference type="Pfam" id="PF13377">
    <property type="entry name" value="Peripla_BP_3"/>
    <property type="match status" value="1"/>
</dbReference>
<evidence type="ECO:0000256" key="1">
    <source>
        <dbReference type="ARBA" id="ARBA00023015"/>
    </source>
</evidence>
<dbReference type="RefSeq" id="WP_179661161.1">
    <property type="nucleotide sequence ID" value="NZ_JACBZR010000001.1"/>
</dbReference>
<dbReference type="EMBL" id="JACBZR010000001">
    <property type="protein sequence ID" value="NYI81053.1"/>
    <property type="molecule type" value="Genomic_DNA"/>
</dbReference>
<dbReference type="AlphaFoldDB" id="A0A7Z0DSX3"/>
<evidence type="ECO:0000256" key="2">
    <source>
        <dbReference type="ARBA" id="ARBA00023125"/>
    </source>
</evidence>
<protein>
    <submittedName>
        <fullName evidence="5">DNA-binding LacI/PurR family transcriptional regulator</fullName>
    </submittedName>
</protein>
<dbReference type="InterPro" id="IPR000843">
    <property type="entry name" value="HTH_LacI"/>
</dbReference>
<sequence length="340" mass="36860">MTRGPRRATVKDVAALAGVSPKTVSNVMTGTVFVRPDTREKVLAAVEELRFVPNLSARSLRNGRTGVIALALPDLATAFSADMVHRVVQVAHERGMVVLIEETAAEPQREYDLVSRAREHQIDGLILNPIRLKDSIIVHDDQLPPVVLIGEVEQHKVDRVLIDSRQAGYEVTAHLLERGAKRVAAVGGETGAADATATSIQRLDGYNRALRDHGIAPDPALEVYVEEWSMVGGAEAAEELLGRDTGFDAIMAFTDSIAFGAMHVLQEHGLSVPGDVLISGFDDVEHARFMNPSLTTVALDRRAFAEAAVDLLMTRIEDRATPPRAVAIPHELVIRGSTTR</sequence>
<keyword evidence="2 5" id="KW-0238">DNA-binding</keyword>
<evidence type="ECO:0000259" key="4">
    <source>
        <dbReference type="PROSITE" id="PS50932"/>
    </source>
</evidence>
<evidence type="ECO:0000313" key="5">
    <source>
        <dbReference type="EMBL" id="NYI81053.1"/>
    </source>
</evidence>
<dbReference type="SUPFAM" id="SSF53822">
    <property type="entry name" value="Periplasmic binding protein-like I"/>
    <property type="match status" value="1"/>
</dbReference>
<gene>
    <name evidence="5" type="ORF">BJ988_005701</name>
</gene>
<dbReference type="PROSITE" id="PS00356">
    <property type="entry name" value="HTH_LACI_1"/>
    <property type="match status" value="1"/>
</dbReference>
<dbReference type="Gene3D" id="1.10.260.40">
    <property type="entry name" value="lambda repressor-like DNA-binding domains"/>
    <property type="match status" value="1"/>
</dbReference>
<dbReference type="GO" id="GO:0003700">
    <property type="term" value="F:DNA-binding transcription factor activity"/>
    <property type="evidence" value="ECO:0007669"/>
    <property type="project" value="TreeGrafter"/>
</dbReference>
<accession>A0A7Z0DSX3</accession>
<dbReference type="PANTHER" id="PTHR30146">
    <property type="entry name" value="LACI-RELATED TRANSCRIPTIONAL REPRESSOR"/>
    <property type="match status" value="1"/>
</dbReference>
<comment type="caution">
    <text evidence="5">The sequence shown here is derived from an EMBL/GenBank/DDBJ whole genome shotgun (WGS) entry which is preliminary data.</text>
</comment>
<dbReference type="PANTHER" id="PTHR30146:SF109">
    <property type="entry name" value="HTH-TYPE TRANSCRIPTIONAL REGULATOR GALS"/>
    <property type="match status" value="1"/>
</dbReference>